<dbReference type="Proteomes" id="UP001153555">
    <property type="component" value="Unassembled WGS sequence"/>
</dbReference>
<dbReference type="OrthoDB" id="786450at2759"/>
<feature type="domain" description="F-box" evidence="1">
    <location>
        <begin position="68"/>
        <end position="116"/>
    </location>
</feature>
<dbReference type="InterPro" id="IPR001810">
    <property type="entry name" value="F-box_dom"/>
</dbReference>
<dbReference type="InterPro" id="IPR045286">
    <property type="entry name" value="FBS1-like"/>
</dbReference>
<dbReference type="PROSITE" id="PS50181">
    <property type="entry name" value="FBOX"/>
    <property type="match status" value="1"/>
</dbReference>
<keyword evidence="3" id="KW-1185">Reference proteome</keyword>
<proteinExistence type="predicted"/>
<reference evidence="2" key="1">
    <citation type="submission" date="2019-12" db="EMBL/GenBank/DDBJ databases">
        <authorList>
            <person name="Scholes J."/>
        </authorList>
    </citation>
    <scope>NUCLEOTIDE SEQUENCE</scope>
</reference>
<organism evidence="2 3">
    <name type="scientific">Striga hermonthica</name>
    <name type="common">Purple witchweed</name>
    <name type="synonym">Buchnera hermonthica</name>
    <dbReference type="NCBI Taxonomy" id="68872"/>
    <lineage>
        <taxon>Eukaryota</taxon>
        <taxon>Viridiplantae</taxon>
        <taxon>Streptophyta</taxon>
        <taxon>Embryophyta</taxon>
        <taxon>Tracheophyta</taxon>
        <taxon>Spermatophyta</taxon>
        <taxon>Magnoliopsida</taxon>
        <taxon>eudicotyledons</taxon>
        <taxon>Gunneridae</taxon>
        <taxon>Pentapetalae</taxon>
        <taxon>asterids</taxon>
        <taxon>lamiids</taxon>
        <taxon>Lamiales</taxon>
        <taxon>Orobanchaceae</taxon>
        <taxon>Buchnereae</taxon>
        <taxon>Striga</taxon>
    </lineage>
</organism>
<dbReference type="CDD" id="cd09917">
    <property type="entry name" value="F-box_SF"/>
    <property type="match status" value="1"/>
</dbReference>
<comment type="caution">
    <text evidence="2">The sequence shown here is derived from an EMBL/GenBank/DDBJ whole genome shotgun (WGS) entry which is preliminary data.</text>
</comment>
<dbReference type="EMBL" id="CACSLK010027624">
    <property type="protein sequence ID" value="CAA0826562.1"/>
    <property type="molecule type" value="Genomic_DNA"/>
</dbReference>
<dbReference type="InterPro" id="IPR036047">
    <property type="entry name" value="F-box-like_dom_sf"/>
</dbReference>
<gene>
    <name evidence="2" type="ORF">SHERM_01762</name>
</gene>
<dbReference type="SUPFAM" id="SSF81383">
    <property type="entry name" value="F-box domain"/>
    <property type="match status" value="1"/>
</dbReference>
<dbReference type="AlphaFoldDB" id="A0A9N7N7M8"/>
<dbReference type="PANTHER" id="PTHR34049:SF1">
    <property type="entry name" value="F-BOX PROTEIN SKIP27"/>
    <property type="match status" value="1"/>
</dbReference>
<protein>
    <submittedName>
        <fullName evidence="2">F-box protein</fullName>
    </submittedName>
</protein>
<dbReference type="PANTHER" id="PTHR34049">
    <property type="entry name" value="F-BOX PROTEIN SKIP27"/>
    <property type="match status" value="1"/>
</dbReference>
<name>A0A9N7N7M8_STRHE</name>
<evidence type="ECO:0000259" key="1">
    <source>
        <dbReference type="PROSITE" id="PS50181"/>
    </source>
</evidence>
<evidence type="ECO:0000313" key="3">
    <source>
        <dbReference type="Proteomes" id="UP001153555"/>
    </source>
</evidence>
<sequence length="191" mass="21352">MAIGKKCRSRANGEYGMGLVRSSSFGRKRVALSNVVVGGSDFQSGDFAATSPSKRRCPDQDSVFSEEQSVLENLPQEILIKVLCGVEHDDLKRLFFVSKAIREATMIAKQHHFAYSTPRKLFGFQYNGYFGDFDEAEAPNAPKQSRVPRHRLTAKKLSEISVKLFASGEDDDDDACFLPRRNLCFEMEIGS</sequence>
<evidence type="ECO:0000313" key="2">
    <source>
        <dbReference type="EMBL" id="CAA0826562.1"/>
    </source>
</evidence>
<accession>A0A9N7N7M8</accession>